<evidence type="ECO:0000313" key="3">
    <source>
        <dbReference type="EMBL" id="MBA2853983.1"/>
    </source>
</evidence>
<dbReference type="Pfam" id="PF09853">
    <property type="entry name" value="DUF2080"/>
    <property type="match status" value="1"/>
</dbReference>
<dbReference type="NCBIfam" id="NF033496">
    <property type="entry name" value="DUF2080_fam_acc"/>
    <property type="match status" value="1"/>
</dbReference>
<name>A0A7J9PSD2_METMI</name>
<evidence type="ECO:0000313" key="1">
    <source>
        <dbReference type="EMBL" id="MBA2853953.1"/>
    </source>
</evidence>
<evidence type="ECO:0000313" key="4">
    <source>
        <dbReference type="EMBL" id="MBA2860895.1"/>
    </source>
</evidence>
<proteinExistence type="predicted"/>
<dbReference type="Proteomes" id="UP000571751">
    <property type="component" value="Unassembled WGS sequence"/>
</dbReference>
<sequence>MKPFGNTGHITLPKKLVGKQVEVKIKEDEKGEKKCQQK</sequence>
<gene>
    <name evidence="1" type="ORF">HNP89_001931</name>
    <name evidence="2" type="ORF">HNP89_001949</name>
    <name evidence="3" type="ORF">HNP89_001961</name>
    <name evidence="4" type="ORF">HNP91_001726</name>
    <name evidence="5" type="ORF">HNP95_001091</name>
</gene>
<dbReference type="GeneID" id="36101595"/>
<comment type="caution">
    <text evidence="5">The sequence shown here is derived from an EMBL/GenBank/DDBJ whole genome shotgun (WGS) entry which is preliminary data.</text>
</comment>
<organism evidence="5 8">
    <name type="scientific">Methanococcus maripaludis</name>
    <name type="common">Methanococcus deltae</name>
    <dbReference type="NCBI Taxonomy" id="39152"/>
    <lineage>
        <taxon>Archaea</taxon>
        <taxon>Methanobacteriati</taxon>
        <taxon>Methanobacteriota</taxon>
        <taxon>Methanomada group</taxon>
        <taxon>Methanococci</taxon>
        <taxon>Methanococcales</taxon>
        <taxon>Methanococcaceae</taxon>
        <taxon>Methanococcus</taxon>
    </lineage>
</organism>
<protein>
    <submittedName>
        <fullName evidence="5">Putative transposon-encoded protein</fullName>
    </submittedName>
</protein>
<dbReference type="EMBL" id="JACDUK010000005">
    <property type="protein sequence ID" value="MBA2853983.1"/>
    <property type="molecule type" value="Genomic_DNA"/>
</dbReference>
<evidence type="ECO:0000313" key="6">
    <source>
        <dbReference type="Proteomes" id="UP000522365"/>
    </source>
</evidence>
<dbReference type="EMBL" id="JACDUP010000002">
    <property type="protein sequence ID" value="MBA2868912.1"/>
    <property type="molecule type" value="Genomic_DNA"/>
</dbReference>
<dbReference type="InterPro" id="IPR019205">
    <property type="entry name" value="DUF2080_transposon-encoded"/>
</dbReference>
<dbReference type="EMBL" id="JACDUM010000003">
    <property type="protein sequence ID" value="MBA2860895.1"/>
    <property type="molecule type" value="Genomic_DNA"/>
</dbReference>
<accession>A0A7J9PSD2</accession>
<dbReference type="Proteomes" id="UP000568063">
    <property type="component" value="Unassembled WGS sequence"/>
</dbReference>
<dbReference type="Proteomes" id="UP000522365">
    <property type="component" value="Unassembled WGS sequence"/>
</dbReference>
<evidence type="ECO:0000313" key="2">
    <source>
        <dbReference type="EMBL" id="MBA2853971.1"/>
    </source>
</evidence>
<dbReference type="RefSeq" id="WP_244901551.1">
    <property type="nucleotide sequence ID" value="NZ_CP026606.1"/>
</dbReference>
<reference evidence="6 7" key="1">
    <citation type="submission" date="2020-07" db="EMBL/GenBank/DDBJ databases">
        <title>Genomic Encyclopedia of Type Strains, Phase IV (KMG-V): Genome sequencing to study the core and pangenomes of soil and plant-associated prokaryotes.</title>
        <authorList>
            <person name="Whitman W."/>
        </authorList>
    </citation>
    <scope>NUCLEOTIDE SEQUENCE [LARGE SCALE GENOMIC DNA]</scope>
    <source>
        <strain evidence="5 8">C14</strain>
        <strain evidence="4 7">C9</strain>
        <strain evidence="1 6">S1</strain>
    </source>
</reference>
<evidence type="ECO:0000313" key="7">
    <source>
        <dbReference type="Proteomes" id="UP000568063"/>
    </source>
</evidence>
<dbReference type="EMBL" id="JACDUK010000005">
    <property type="protein sequence ID" value="MBA2853953.1"/>
    <property type="molecule type" value="Genomic_DNA"/>
</dbReference>
<dbReference type="AlphaFoldDB" id="A0A7J9PSD2"/>
<dbReference type="EMBL" id="JACDUK010000005">
    <property type="protein sequence ID" value="MBA2853971.1"/>
    <property type="molecule type" value="Genomic_DNA"/>
</dbReference>
<evidence type="ECO:0000313" key="5">
    <source>
        <dbReference type="EMBL" id="MBA2868912.1"/>
    </source>
</evidence>
<evidence type="ECO:0000313" key="8">
    <source>
        <dbReference type="Proteomes" id="UP000571751"/>
    </source>
</evidence>